<evidence type="ECO:0000256" key="1">
    <source>
        <dbReference type="SAM" id="SignalP"/>
    </source>
</evidence>
<dbReference type="EMBL" id="FNQC01000001">
    <property type="protein sequence ID" value="SDY49228.1"/>
    <property type="molecule type" value="Genomic_DNA"/>
</dbReference>
<accession>A0A1H3KCB2</accession>
<gene>
    <name evidence="2" type="ORF">SAMN05444412_101318</name>
</gene>
<keyword evidence="3" id="KW-1185">Reference proteome</keyword>
<dbReference type="PROSITE" id="PS51257">
    <property type="entry name" value="PROKAR_LIPOPROTEIN"/>
    <property type="match status" value="1"/>
</dbReference>
<feature type="chain" id="PRO_5046685647" description="DUF4136 domain-containing protein" evidence="1">
    <location>
        <begin position="23"/>
        <end position="204"/>
    </location>
</feature>
<proteinExistence type="predicted"/>
<dbReference type="RefSeq" id="WP_139189578.1">
    <property type="nucleotide sequence ID" value="NZ_FNQC01000001.1"/>
</dbReference>
<comment type="caution">
    <text evidence="2">The sequence shown here is derived from an EMBL/GenBank/DDBJ whole genome shotgun (WGS) entry which is preliminary data.</text>
</comment>
<evidence type="ECO:0000313" key="3">
    <source>
        <dbReference type="Proteomes" id="UP000199663"/>
    </source>
</evidence>
<reference evidence="2 3" key="1">
    <citation type="submission" date="2016-10" db="EMBL/GenBank/DDBJ databases">
        <authorList>
            <person name="Varghese N."/>
            <person name="Submissions S."/>
        </authorList>
    </citation>
    <scope>NUCLEOTIDE SEQUENCE [LARGE SCALE GENOMIC DNA]</scope>
    <source>
        <strain evidence="2 3">DSM 17997</strain>
    </source>
</reference>
<feature type="signal peptide" evidence="1">
    <location>
        <begin position="1"/>
        <end position="22"/>
    </location>
</feature>
<name>A0A1H3KCB2_9BACT</name>
<organism evidence="2 3">
    <name type="scientific">Rhodonellum ikkaensis</name>
    <dbReference type="NCBI Taxonomy" id="336829"/>
    <lineage>
        <taxon>Bacteria</taxon>
        <taxon>Pseudomonadati</taxon>
        <taxon>Bacteroidota</taxon>
        <taxon>Cytophagia</taxon>
        <taxon>Cytophagales</taxon>
        <taxon>Cytophagaceae</taxon>
        <taxon>Rhodonellum</taxon>
    </lineage>
</organism>
<dbReference type="Proteomes" id="UP000199663">
    <property type="component" value="Unassembled WGS sequence"/>
</dbReference>
<keyword evidence="1" id="KW-0732">Signal</keyword>
<sequence length="204" mass="23842">MKLKRHFTSVLFIISVILSSCASVRVTEKMVTEDQVFYTSLMVVYSDFGPDFTQMDEDFFENAIKDRFNKLDDTRVREQLHRSLKRNFEPTPLEFMEDYFPVQAAISFEKYMEKLKNHDSRAILLINRRGFWSSSNIIDGTSYTSPNASYNCFLLDKDTLEVVWMGNFVVNGTSLSGYDTIHNHLTRNLVRRLQRNKLIATMAF</sequence>
<protein>
    <recommendedName>
        <fullName evidence="4">DUF4136 domain-containing protein</fullName>
    </recommendedName>
</protein>
<evidence type="ECO:0008006" key="4">
    <source>
        <dbReference type="Google" id="ProtNLM"/>
    </source>
</evidence>
<evidence type="ECO:0000313" key="2">
    <source>
        <dbReference type="EMBL" id="SDY49228.1"/>
    </source>
</evidence>